<feature type="region of interest" description="Disordered" evidence="3">
    <location>
        <begin position="297"/>
        <end position="320"/>
    </location>
</feature>
<dbReference type="GO" id="GO:0009002">
    <property type="term" value="F:serine-type D-Ala-D-Ala carboxypeptidase activity"/>
    <property type="evidence" value="ECO:0007669"/>
    <property type="project" value="UniProtKB-EC"/>
</dbReference>
<keyword evidence="4" id="KW-0645">Protease</keyword>
<sequence>MKRSTRTLTSLLLVLVLGVLTGVLVLNLLPAFPSLASAVNLPSIPSSSTAPTAPQADPAVAEPSVAPATATALAPLGGAAERPDAAVLKKSLDAAFKKTSGGTFSAEVSDLATGKVLYRRKANQASAPASNLKILTAVTALKQLGGETTLPTTAVLGADDTVVLVGGGDVLLGAGTSEPDATVSRAGLATLAQQTAKALFASGKLDAEKKTKLDVVVDDTLFTGDALNPVWDESLMTTSNITAVQPVAMYGARQDAGAKSVRVPDPAMTAATTFRSALSTAVAAEQKKADATAKKAASTGSAAAGSSSAKPSSTAAGAPKLSIGKKVVRGEAGSETTELAQVRSASVLEQLAFMGEESDNYVAEAMGRLSAIAAGREATFGGATDTLRAAAASLGVDVKGMSLSDTSGLSDRNRLTPHQLTDIIRAAATSTDPDLRDVSYLLPISGATGTLKDRLTSKATRGQIRAKTGTLTGVATLSGTAVTADGRVLAFAFFGHGFDGSLGPARDGLDRAAGVLADCGCTK</sequence>
<dbReference type="GO" id="GO:0006508">
    <property type="term" value="P:proteolysis"/>
    <property type="evidence" value="ECO:0007669"/>
    <property type="project" value="InterPro"/>
</dbReference>
<dbReference type="PANTHER" id="PTHR30023">
    <property type="entry name" value="D-ALANYL-D-ALANINE CARBOXYPEPTIDASE"/>
    <property type="match status" value="1"/>
</dbReference>
<dbReference type="AlphaFoldDB" id="A0A1R4ET81"/>
<dbReference type="PRINTS" id="PR00922">
    <property type="entry name" value="DADACBPTASE3"/>
</dbReference>
<accession>A0A1R4ET81</accession>
<evidence type="ECO:0000256" key="3">
    <source>
        <dbReference type="SAM" id="MobiDB-lite"/>
    </source>
</evidence>
<comment type="similarity">
    <text evidence="1">Belongs to the peptidase S13 family.</text>
</comment>
<name>A0A1R4ET81_9MICC</name>
<feature type="compositionally biased region" description="Low complexity" evidence="3">
    <location>
        <begin position="297"/>
        <end position="318"/>
    </location>
</feature>
<gene>
    <name evidence="4" type="ORF">FM101_00660</name>
</gene>
<proteinExistence type="inferred from homology"/>
<dbReference type="Proteomes" id="UP000195913">
    <property type="component" value="Unassembled WGS sequence"/>
</dbReference>
<keyword evidence="2 4" id="KW-0378">Hydrolase</keyword>
<dbReference type="InterPro" id="IPR000667">
    <property type="entry name" value="Peptidase_S13"/>
</dbReference>
<dbReference type="InterPro" id="IPR012338">
    <property type="entry name" value="Beta-lactam/transpept-like"/>
</dbReference>
<evidence type="ECO:0000313" key="5">
    <source>
        <dbReference type="Proteomes" id="UP000195913"/>
    </source>
</evidence>
<reference evidence="4 5" key="1">
    <citation type="submission" date="2017-02" db="EMBL/GenBank/DDBJ databases">
        <authorList>
            <person name="Peterson S.W."/>
        </authorList>
    </citation>
    <scope>NUCLEOTIDE SEQUENCE [LARGE SCALE GENOMIC DNA]</scope>
    <source>
        <strain evidence="4 5">B Ar 00.02</strain>
    </source>
</reference>
<dbReference type="RefSeq" id="WP_143269144.1">
    <property type="nucleotide sequence ID" value="NZ_FUHW01000004.1"/>
</dbReference>
<dbReference type="Gene3D" id="3.40.710.10">
    <property type="entry name" value="DD-peptidase/beta-lactamase superfamily"/>
    <property type="match status" value="2"/>
</dbReference>
<evidence type="ECO:0000313" key="4">
    <source>
        <dbReference type="EMBL" id="SJM46887.1"/>
    </source>
</evidence>
<protein>
    <submittedName>
        <fullName evidence="4">D-alanyl-D-alanine carboxypeptidase</fullName>
        <ecNumber evidence="4">3.4.16.4</ecNumber>
    </submittedName>
</protein>
<dbReference type="NCBIfam" id="TIGR00666">
    <property type="entry name" value="PBP4"/>
    <property type="match status" value="1"/>
</dbReference>
<keyword evidence="5" id="KW-1185">Reference proteome</keyword>
<dbReference type="Pfam" id="PF02113">
    <property type="entry name" value="Peptidase_S13"/>
    <property type="match status" value="2"/>
</dbReference>
<dbReference type="EC" id="3.4.16.4" evidence="4"/>
<dbReference type="EMBL" id="FUHW01000004">
    <property type="protein sequence ID" value="SJM46887.1"/>
    <property type="molecule type" value="Genomic_DNA"/>
</dbReference>
<evidence type="ECO:0000256" key="2">
    <source>
        <dbReference type="ARBA" id="ARBA00022801"/>
    </source>
</evidence>
<organism evidence="4 5">
    <name type="scientific">Arthrobacter rhombi</name>
    <dbReference type="NCBI Taxonomy" id="71253"/>
    <lineage>
        <taxon>Bacteria</taxon>
        <taxon>Bacillati</taxon>
        <taxon>Actinomycetota</taxon>
        <taxon>Actinomycetes</taxon>
        <taxon>Micrococcales</taxon>
        <taxon>Micrococcaceae</taxon>
        <taxon>Arthrobacter</taxon>
    </lineage>
</organism>
<keyword evidence="4" id="KW-0121">Carboxypeptidase</keyword>
<dbReference type="SUPFAM" id="SSF56601">
    <property type="entry name" value="beta-lactamase/transpeptidase-like"/>
    <property type="match status" value="1"/>
</dbReference>
<dbReference type="PANTHER" id="PTHR30023:SF0">
    <property type="entry name" value="PENICILLIN-SENSITIVE CARBOXYPEPTIDASE A"/>
    <property type="match status" value="1"/>
</dbReference>
<evidence type="ECO:0000256" key="1">
    <source>
        <dbReference type="ARBA" id="ARBA00006096"/>
    </source>
</evidence>
<dbReference type="GO" id="GO:0000270">
    <property type="term" value="P:peptidoglycan metabolic process"/>
    <property type="evidence" value="ECO:0007669"/>
    <property type="project" value="TreeGrafter"/>
</dbReference>